<accession>A0A1E3QEC9</accession>
<evidence type="ECO:0000313" key="3">
    <source>
        <dbReference type="Proteomes" id="UP000094385"/>
    </source>
</evidence>
<evidence type="ECO:0000256" key="1">
    <source>
        <dbReference type="SAM" id="MobiDB-lite"/>
    </source>
</evidence>
<gene>
    <name evidence="2" type="ORF">LIPSTDRAFT_68672</name>
</gene>
<sequence>MNNLLVGGTDPCASNTPLRESDNHEKTRRTRARTEEKQLNRGGPERERKDATERNPRRKKRRQPRETERRSKSDKKPNDMRMTGFR</sequence>
<protein>
    <submittedName>
        <fullName evidence="2">Uncharacterized protein</fullName>
    </submittedName>
</protein>
<reference evidence="2 3" key="1">
    <citation type="journal article" date="2016" name="Proc. Natl. Acad. Sci. U.S.A.">
        <title>Comparative genomics of biotechnologically important yeasts.</title>
        <authorList>
            <person name="Riley R."/>
            <person name="Haridas S."/>
            <person name="Wolfe K.H."/>
            <person name="Lopes M.R."/>
            <person name="Hittinger C.T."/>
            <person name="Goeker M."/>
            <person name="Salamov A.A."/>
            <person name="Wisecaver J.H."/>
            <person name="Long T.M."/>
            <person name="Calvey C.H."/>
            <person name="Aerts A.L."/>
            <person name="Barry K.W."/>
            <person name="Choi C."/>
            <person name="Clum A."/>
            <person name="Coughlan A.Y."/>
            <person name="Deshpande S."/>
            <person name="Douglass A.P."/>
            <person name="Hanson S.J."/>
            <person name="Klenk H.-P."/>
            <person name="LaButti K.M."/>
            <person name="Lapidus A."/>
            <person name="Lindquist E.A."/>
            <person name="Lipzen A.M."/>
            <person name="Meier-Kolthoff J.P."/>
            <person name="Ohm R.A."/>
            <person name="Otillar R.P."/>
            <person name="Pangilinan J.L."/>
            <person name="Peng Y."/>
            <person name="Rokas A."/>
            <person name="Rosa C.A."/>
            <person name="Scheuner C."/>
            <person name="Sibirny A.A."/>
            <person name="Slot J.C."/>
            <person name="Stielow J.B."/>
            <person name="Sun H."/>
            <person name="Kurtzman C.P."/>
            <person name="Blackwell M."/>
            <person name="Grigoriev I.V."/>
            <person name="Jeffries T.W."/>
        </authorList>
    </citation>
    <scope>NUCLEOTIDE SEQUENCE [LARGE SCALE GENOMIC DNA]</scope>
    <source>
        <strain evidence="2 3">NRRL Y-11557</strain>
    </source>
</reference>
<feature type="region of interest" description="Disordered" evidence="1">
    <location>
        <begin position="1"/>
        <end position="86"/>
    </location>
</feature>
<feature type="compositionally biased region" description="Basic and acidic residues" evidence="1">
    <location>
        <begin position="32"/>
        <end position="55"/>
    </location>
</feature>
<organism evidence="2 3">
    <name type="scientific">Lipomyces starkeyi NRRL Y-11557</name>
    <dbReference type="NCBI Taxonomy" id="675824"/>
    <lineage>
        <taxon>Eukaryota</taxon>
        <taxon>Fungi</taxon>
        <taxon>Dikarya</taxon>
        <taxon>Ascomycota</taxon>
        <taxon>Saccharomycotina</taxon>
        <taxon>Lipomycetes</taxon>
        <taxon>Lipomycetales</taxon>
        <taxon>Lipomycetaceae</taxon>
        <taxon>Lipomyces</taxon>
    </lineage>
</organism>
<keyword evidence="3" id="KW-1185">Reference proteome</keyword>
<dbReference type="Proteomes" id="UP000094385">
    <property type="component" value="Unassembled WGS sequence"/>
</dbReference>
<proteinExistence type="predicted"/>
<evidence type="ECO:0000313" key="2">
    <source>
        <dbReference type="EMBL" id="ODQ75980.1"/>
    </source>
</evidence>
<dbReference type="AlphaFoldDB" id="A0A1E3QEC9"/>
<feature type="compositionally biased region" description="Basic and acidic residues" evidence="1">
    <location>
        <begin position="64"/>
        <end position="79"/>
    </location>
</feature>
<dbReference type="EMBL" id="KV454290">
    <property type="protein sequence ID" value="ODQ75980.1"/>
    <property type="molecule type" value="Genomic_DNA"/>
</dbReference>
<name>A0A1E3QEC9_LIPST</name>